<evidence type="ECO:0000256" key="1">
    <source>
        <dbReference type="ARBA" id="ARBA00022553"/>
    </source>
</evidence>
<dbReference type="Gene3D" id="3.40.50.2300">
    <property type="match status" value="1"/>
</dbReference>
<dbReference type="GO" id="GO:0000160">
    <property type="term" value="P:phosphorelay signal transduction system"/>
    <property type="evidence" value="ECO:0007669"/>
    <property type="project" value="InterPro"/>
</dbReference>
<keyword evidence="3" id="KW-0282">Flagellum</keyword>
<gene>
    <name evidence="3" type="ORF">MNBD_NITROSPIRAE01-721</name>
</gene>
<dbReference type="PANTHER" id="PTHR44591:SF3">
    <property type="entry name" value="RESPONSE REGULATORY DOMAIN-CONTAINING PROTEIN"/>
    <property type="match status" value="1"/>
</dbReference>
<dbReference type="SMART" id="SM00448">
    <property type="entry name" value="REC"/>
    <property type="match status" value="1"/>
</dbReference>
<dbReference type="AlphaFoldDB" id="A0A3B1D699"/>
<evidence type="ECO:0000259" key="2">
    <source>
        <dbReference type="PROSITE" id="PS50110"/>
    </source>
</evidence>
<accession>A0A3B1D699</accession>
<dbReference type="InterPro" id="IPR001789">
    <property type="entry name" value="Sig_transdc_resp-reg_receiver"/>
</dbReference>
<dbReference type="InterPro" id="IPR050595">
    <property type="entry name" value="Bact_response_regulator"/>
</dbReference>
<evidence type="ECO:0000313" key="3">
    <source>
        <dbReference type="EMBL" id="VAX30460.1"/>
    </source>
</evidence>
<dbReference type="SUPFAM" id="SSF52172">
    <property type="entry name" value="CheY-like"/>
    <property type="match status" value="1"/>
</dbReference>
<reference evidence="3" key="1">
    <citation type="submission" date="2018-06" db="EMBL/GenBank/DDBJ databases">
        <authorList>
            <person name="Zhirakovskaya E."/>
        </authorList>
    </citation>
    <scope>NUCLEOTIDE SEQUENCE</scope>
</reference>
<keyword evidence="3" id="KW-0966">Cell projection</keyword>
<dbReference type="InterPro" id="IPR011006">
    <property type="entry name" value="CheY-like_superfamily"/>
</dbReference>
<dbReference type="Pfam" id="PF00072">
    <property type="entry name" value="Response_reg"/>
    <property type="match status" value="1"/>
</dbReference>
<proteinExistence type="predicted"/>
<keyword evidence="3" id="KW-0675">Receptor</keyword>
<keyword evidence="3" id="KW-0969">Cilium</keyword>
<sequence>MKVLVVDDSGPIRKIMGKMLRRMGFEVLEACHGKEALVQLEKHPDIELLTVDWNMPEMNGIELLEAMKTKRGSEPKPTIVMVSTENEKSKIVRAMSKGANEYIMKPFTEEILTEKLTFLGMGGSKNDKR</sequence>
<name>A0A3B1D699_9ZZZZ</name>
<protein>
    <submittedName>
        <fullName evidence="3">Chemotaxis regulator - transmits chemoreceptor signals to flagellar motor components CheY</fullName>
    </submittedName>
</protein>
<dbReference type="PANTHER" id="PTHR44591">
    <property type="entry name" value="STRESS RESPONSE REGULATOR PROTEIN 1"/>
    <property type="match status" value="1"/>
</dbReference>
<dbReference type="EMBL" id="UOGF01000060">
    <property type="protein sequence ID" value="VAX30460.1"/>
    <property type="molecule type" value="Genomic_DNA"/>
</dbReference>
<feature type="domain" description="Response regulatory" evidence="2">
    <location>
        <begin position="2"/>
        <end position="120"/>
    </location>
</feature>
<organism evidence="3">
    <name type="scientific">hydrothermal vent metagenome</name>
    <dbReference type="NCBI Taxonomy" id="652676"/>
    <lineage>
        <taxon>unclassified sequences</taxon>
        <taxon>metagenomes</taxon>
        <taxon>ecological metagenomes</taxon>
    </lineage>
</organism>
<dbReference type="PROSITE" id="PS50110">
    <property type="entry name" value="RESPONSE_REGULATORY"/>
    <property type="match status" value="1"/>
</dbReference>
<keyword evidence="1" id="KW-0597">Phosphoprotein</keyword>